<evidence type="ECO:0000256" key="1">
    <source>
        <dbReference type="SAM" id="SignalP"/>
    </source>
</evidence>
<dbReference type="RefSeq" id="WP_302109773.1">
    <property type="nucleotide sequence ID" value="NZ_JAUKTR010000003.1"/>
</dbReference>
<feature type="signal peptide" evidence="1">
    <location>
        <begin position="1"/>
        <end position="17"/>
    </location>
</feature>
<dbReference type="EMBL" id="JAUKTR010000003">
    <property type="protein sequence ID" value="MDO1559339.1"/>
    <property type="molecule type" value="Genomic_DNA"/>
</dbReference>
<dbReference type="Proteomes" id="UP001169063">
    <property type="component" value="Unassembled WGS sequence"/>
</dbReference>
<comment type="caution">
    <text evidence="2">The sequence shown here is derived from an EMBL/GenBank/DDBJ whole genome shotgun (WGS) entry which is preliminary data.</text>
</comment>
<gene>
    <name evidence="2" type="ORF">Q0812_07850</name>
</gene>
<evidence type="ECO:0000313" key="2">
    <source>
        <dbReference type="EMBL" id="MDO1559339.1"/>
    </source>
</evidence>
<accession>A0ABT8SN19</accession>
<keyword evidence="3" id="KW-1185">Reference proteome</keyword>
<name>A0ABT8SN19_9CAUL</name>
<organism evidence="2 3">
    <name type="scientific">Peiella sedimenti</name>
    <dbReference type="NCBI Taxonomy" id="3061083"/>
    <lineage>
        <taxon>Bacteria</taxon>
        <taxon>Pseudomonadati</taxon>
        <taxon>Pseudomonadota</taxon>
        <taxon>Alphaproteobacteria</taxon>
        <taxon>Caulobacterales</taxon>
        <taxon>Caulobacteraceae</taxon>
        <taxon>Peiella</taxon>
    </lineage>
</organism>
<protein>
    <recommendedName>
        <fullName evidence="4">Lipoprotein</fullName>
    </recommendedName>
</protein>
<proteinExistence type="predicted"/>
<keyword evidence="1" id="KW-0732">Signal</keyword>
<reference evidence="2" key="1">
    <citation type="submission" date="2023-07" db="EMBL/GenBank/DDBJ databases">
        <title>Brevundimonas soil sp. nov., isolated from the soil of chemical plant.</title>
        <authorList>
            <person name="Wu N."/>
        </authorList>
    </citation>
    <scope>NUCLEOTIDE SEQUENCE</scope>
    <source>
        <strain evidence="2">XZ-24</strain>
    </source>
</reference>
<dbReference type="PROSITE" id="PS51257">
    <property type="entry name" value="PROKAR_LIPOPROTEIN"/>
    <property type="match status" value="1"/>
</dbReference>
<sequence>MRACLTFVATTALAACAATPMPEPMPGPGPGGGAEIRSTEQDCAVIAAVARQHYGYGGENAPLPLWNPVEENGATWRLTCDWSRYGLSFPRTYQPTPPRPGEGFKPWVKFERPRYTSRGATVATSYLMGPLAGAGQECELVSGVAGWTVRECRMMWIS</sequence>
<evidence type="ECO:0000313" key="3">
    <source>
        <dbReference type="Proteomes" id="UP001169063"/>
    </source>
</evidence>
<evidence type="ECO:0008006" key="4">
    <source>
        <dbReference type="Google" id="ProtNLM"/>
    </source>
</evidence>
<feature type="chain" id="PRO_5046903097" description="Lipoprotein" evidence="1">
    <location>
        <begin position="18"/>
        <end position="158"/>
    </location>
</feature>